<comment type="caution">
    <text evidence="1">The sequence shown here is derived from an EMBL/GenBank/DDBJ whole genome shotgun (WGS) entry which is preliminary data.</text>
</comment>
<evidence type="ECO:0000313" key="1">
    <source>
        <dbReference type="EMBL" id="KAK8759508.1"/>
    </source>
</evidence>
<proteinExistence type="predicted"/>
<reference evidence="1 2" key="1">
    <citation type="journal article" date="2023" name="Arcadia Sci">
        <title>De novo assembly of a long-read Amblyomma americanum tick genome.</title>
        <authorList>
            <person name="Chou S."/>
            <person name="Poskanzer K.E."/>
            <person name="Rollins M."/>
            <person name="Thuy-Boun P.S."/>
        </authorList>
    </citation>
    <scope>NUCLEOTIDE SEQUENCE [LARGE SCALE GENOMIC DNA]</scope>
    <source>
        <strain evidence="1">F_SG_1</strain>
        <tissue evidence="1">Salivary glands</tissue>
    </source>
</reference>
<dbReference type="AlphaFoldDB" id="A0AAQ4DAL8"/>
<dbReference type="EMBL" id="JARKHS020032965">
    <property type="protein sequence ID" value="KAK8759508.1"/>
    <property type="molecule type" value="Genomic_DNA"/>
</dbReference>
<sequence>MALFYTSCSVTAAGYAKEGSVTAVLRTLDIDIHKWVGVQDFSVFLELAVATTMKSGLSSFIRIQFITGHDLRIDVGETLESTFSADFRRAREIVVDMIDDIGPALSSVRVNLSTIFAIDATLESLRVGLSERTWMEVRDPDGLKEIASDVNWANALERGLPARLKSAEKWRVLKIKGAAVIRNIIEDLRRQPLQWVSVYTIFVLLSQVND</sequence>
<accession>A0AAQ4DAL8</accession>
<name>A0AAQ4DAL8_AMBAM</name>
<protein>
    <submittedName>
        <fullName evidence="1">Uncharacterized protein</fullName>
    </submittedName>
</protein>
<evidence type="ECO:0000313" key="2">
    <source>
        <dbReference type="Proteomes" id="UP001321473"/>
    </source>
</evidence>
<organism evidence="1 2">
    <name type="scientific">Amblyomma americanum</name>
    <name type="common">Lone star tick</name>
    <dbReference type="NCBI Taxonomy" id="6943"/>
    <lineage>
        <taxon>Eukaryota</taxon>
        <taxon>Metazoa</taxon>
        <taxon>Ecdysozoa</taxon>
        <taxon>Arthropoda</taxon>
        <taxon>Chelicerata</taxon>
        <taxon>Arachnida</taxon>
        <taxon>Acari</taxon>
        <taxon>Parasitiformes</taxon>
        <taxon>Ixodida</taxon>
        <taxon>Ixodoidea</taxon>
        <taxon>Ixodidae</taxon>
        <taxon>Amblyomminae</taxon>
        <taxon>Amblyomma</taxon>
    </lineage>
</organism>
<gene>
    <name evidence="1" type="ORF">V5799_002860</name>
</gene>
<dbReference type="Proteomes" id="UP001321473">
    <property type="component" value="Unassembled WGS sequence"/>
</dbReference>
<keyword evidence="2" id="KW-1185">Reference proteome</keyword>